<dbReference type="PROSITE" id="PS50835">
    <property type="entry name" value="IG_LIKE"/>
    <property type="match status" value="1"/>
</dbReference>
<dbReference type="InterPro" id="IPR013106">
    <property type="entry name" value="Ig_V-set"/>
</dbReference>
<dbReference type="InterPro" id="IPR036179">
    <property type="entry name" value="Ig-like_dom_sf"/>
</dbReference>
<keyword evidence="1" id="KW-0732">Signal</keyword>
<sequence length="148" mass="16389">MARIPVLLMLLPHWTGSLSQPMLTQPPSLSATLGTTTRFTCTLSSGFSAGDYIIFGYQQQPWSLLQYLLYYYSDSIIELGFGVPSHFSVSKDWSANAGLLLISGLQPEDEADYYCASEHSSENSYHWSQCLRQQGSESKTSGPTVPCF</sequence>
<keyword evidence="4" id="KW-1185">Reference proteome</keyword>
<dbReference type="SMART" id="SM00406">
    <property type="entry name" value="IGv"/>
    <property type="match status" value="1"/>
</dbReference>
<organism evidence="3 4">
    <name type="scientific">Gulo gulo</name>
    <name type="common">Wolverine</name>
    <name type="synonym">Gluton</name>
    <dbReference type="NCBI Taxonomy" id="48420"/>
    <lineage>
        <taxon>Eukaryota</taxon>
        <taxon>Metazoa</taxon>
        <taxon>Chordata</taxon>
        <taxon>Craniata</taxon>
        <taxon>Vertebrata</taxon>
        <taxon>Euteleostomi</taxon>
        <taxon>Mammalia</taxon>
        <taxon>Eutheria</taxon>
        <taxon>Laurasiatheria</taxon>
        <taxon>Carnivora</taxon>
        <taxon>Caniformia</taxon>
        <taxon>Musteloidea</taxon>
        <taxon>Mustelidae</taxon>
        <taxon>Guloninae</taxon>
        <taxon>Gulo</taxon>
    </lineage>
</organism>
<dbReference type="InterPro" id="IPR013783">
    <property type="entry name" value="Ig-like_fold"/>
</dbReference>
<feature type="domain" description="Ig-like" evidence="2">
    <location>
        <begin position="21"/>
        <end position="126"/>
    </location>
</feature>
<dbReference type="InterPro" id="IPR050150">
    <property type="entry name" value="IgV_Light_Chain"/>
</dbReference>
<protein>
    <recommendedName>
        <fullName evidence="2">Ig-like domain-containing protein</fullName>
    </recommendedName>
</protein>
<accession>A0A9X9LLP8</accession>
<dbReference type="InterPro" id="IPR003599">
    <property type="entry name" value="Ig_sub"/>
</dbReference>
<gene>
    <name evidence="3" type="ORF">BN2614_LOCUS2</name>
</gene>
<dbReference type="PANTHER" id="PTHR23267">
    <property type="entry name" value="IMMUNOGLOBULIN LIGHT CHAIN"/>
    <property type="match status" value="1"/>
</dbReference>
<evidence type="ECO:0000259" key="2">
    <source>
        <dbReference type="PROSITE" id="PS50835"/>
    </source>
</evidence>
<name>A0A9X9LLP8_GULGU</name>
<dbReference type="EMBL" id="CYRY02007303">
    <property type="protein sequence ID" value="VCW76392.1"/>
    <property type="molecule type" value="Genomic_DNA"/>
</dbReference>
<feature type="chain" id="PRO_5040957712" description="Ig-like domain-containing protein" evidence="1">
    <location>
        <begin position="20"/>
        <end position="148"/>
    </location>
</feature>
<dbReference type="AlphaFoldDB" id="A0A9X9LLP8"/>
<dbReference type="Pfam" id="PF07686">
    <property type="entry name" value="V-set"/>
    <property type="match status" value="1"/>
</dbReference>
<evidence type="ECO:0000313" key="3">
    <source>
        <dbReference type="EMBL" id="VCW76392.1"/>
    </source>
</evidence>
<proteinExistence type="predicted"/>
<feature type="signal peptide" evidence="1">
    <location>
        <begin position="1"/>
        <end position="19"/>
    </location>
</feature>
<dbReference type="SUPFAM" id="SSF48726">
    <property type="entry name" value="Immunoglobulin"/>
    <property type="match status" value="1"/>
</dbReference>
<evidence type="ECO:0000256" key="1">
    <source>
        <dbReference type="SAM" id="SignalP"/>
    </source>
</evidence>
<dbReference type="Proteomes" id="UP000269945">
    <property type="component" value="Unassembled WGS sequence"/>
</dbReference>
<dbReference type="Gene3D" id="2.60.40.10">
    <property type="entry name" value="Immunoglobulins"/>
    <property type="match status" value="1"/>
</dbReference>
<reference evidence="3 4" key="1">
    <citation type="submission" date="2018-10" db="EMBL/GenBank/DDBJ databases">
        <authorList>
            <person name="Ekblom R."/>
            <person name="Jareborg N."/>
        </authorList>
    </citation>
    <scope>NUCLEOTIDE SEQUENCE [LARGE SCALE GENOMIC DNA]</scope>
    <source>
        <tissue evidence="3">Muscle</tissue>
    </source>
</reference>
<evidence type="ECO:0000313" key="4">
    <source>
        <dbReference type="Proteomes" id="UP000269945"/>
    </source>
</evidence>
<dbReference type="InterPro" id="IPR007110">
    <property type="entry name" value="Ig-like_dom"/>
</dbReference>
<comment type="caution">
    <text evidence="3">The sequence shown here is derived from an EMBL/GenBank/DDBJ whole genome shotgun (WGS) entry which is preliminary data.</text>
</comment>
<dbReference type="SMART" id="SM00409">
    <property type="entry name" value="IG"/>
    <property type="match status" value="1"/>
</dbReference>